<dbReference type="Proteomes" id="UP000715441">
    <property type="component" value="Unassembled WGS sequence"/>
</dbReference>
<dbReference type="EMBL" id="JAAXLS010000007">
    <property type="protein sequence ID" value="NKQ53833.1"/>
    <property type="molecule type" value="Genomic_DNA"/>
</dbReference>
<dbReference type="Gene3D" id="1.10.357.10">
    <property type="entry name" value="Tetracycline Repressor, domain 2"/>
    <property type="match status" value="1"/>
</dbReference>
<dbReference type="InterPro" id="IPR036271">
    <property type="entry name" value="Tet_transcr_reg_TetR-rel_C_sf"/>
</dbReference>
<proteinExistence type="predicted"/>
<gene>
    <name evidence="1" type="ORF">HFP15_13175</name>
</gene>
<evidence type="ECO:0000313" key="2">
    <source>
        <dbReference type="Proteomes" id="UP000715441"/>
    </source>
</evidence>
<name>A0ABX1J248_9PSEU</name>
<evidence type="ECO:0008006" key="3">
    <source>
        <dbReference type="Google" id="ProtNLM"/>
    </source>
</evidence>
<accession>A0ABX1J248</accession>
<evidence type="ECO:0000313" key="1">
    <source>
        <dbReference type="EMBL" id="NKQ53833.1"/>
    </source>
</evidence>
<keyword evidence="2" id="KW-1185">Reference proteome</keyword>
<comment type="caution">
    <text evidence="1">The sequence shown here is derived from an EMBL/GenBank/DDBJ whole genome shotgun (WGS) entry which is preliminary data.</text>
</comment>
<protein>
    <recommendedName>
        <fullName evidence="3">Tetracycline repressor TetR C-terminal domain-containing protein</fullName>
    </recommendedName>
</protein>
<organism evidence="1 2">
    <name type="scientific">Amycolatopsis acididurans</name>
    <dbReference type="NCBI Taxonomy" id="2724524"/>
    <lineage>
        <taxon>Bacteria</taxon>
        <taxon>Bacillati</taxon>
        <taxon>Actinomycetota</taxon>
        <taxon>Actinomycetes</taxon>
        <taxon>Pseudonocardiales</taxon>
        <taxon>Pseudonocardiaceae</taxon>
        <taxon>Amycolatopsis</taxon>
    </lineage>
</organism>
<dbReference type="RefSeq" id="WP_168515160.1">
    <property type="nucleotide sequence ID" value="NZ_JAAXLS010000007.1"/>
</dbReference>
<reference evidence="1 2" key="1">
    <citation type="submission" date="2020-04" db="EMBL/GenBank/DDBJ databases">
        <title>Novel species.</title>
        <authorList>
            <person name="Teo W.F.A."/>
            <person name="Lipun K."/>
            <person name="Srisuk N."/>
            <person name="Duangmal K."/>
        </authorList>
    </citation>
    <scope>NUCLEOTIDE SEQUENCE [LARGE SCALE GENOMIC DNA]</scope>
    <source>
        <strain evidence="1 2">K13G38</strain>
    </source>
</reference>
<sequence length="94" mass="10303">MAFLFLDGAVRELARITGDIGQARREAGVTAEQAEAGYATILRKYVDRDRFPTLARVVAEGAFDGEPAQGQIPDLEFGLRRLMDGLEAYARSRG</sequence>
<dbReference type="SUPFAM" id="SSF48498">
    <property type="entry name" value="Tetracyclin repressor-like, C-terminal domain"/>
    <property type="match status" value="1"/>
</dbReference>